<dbReference type="Proteomes" id="UP001218218">
    <property type="component" value="Unassembled WGS sequence"/>
</dbReference>
<organism evidence="1 2">
    <name type="scientific">Mycena albidolilacea</name>
    <dbReference type="NCBI Taxonomy" id="1033008"/>
    <lineage>
        <taxon>Eukaryota</taxon>
        <taxon>Fungi</taxon>
        <taxon>Dikarya</taxon>
        <taxon>Basidiomycota</taxon>
        <taxon>Agaricomycotina</taxon>
        <taxon>Agaricomycetes</taxon>
        <taxon>Agaricomycetidae</taxon>
        <taxon>Agaricales</taxon>
        <taxon>Marasmiineae</taxon>
        <taxon>Mycenaceae</taxon>
        <taxon>Mycena</taxon>
    </lineage>
</organism>
<protein>
    <submittedName>
        <fullName evidence="1">Uncharacterized protein</fullName>
    </submittedName>
</protein>
<reference evidence="1" key="1">
    <citation type="submission" date="2023-03" db="EMBL/GenBank/DDBJ databases">
        <title>Massive genome expansion in bonnet fungi (Mycena s.s.) driven by repeated elements and novel gene families across ecological guilds.</title>
        <authorList>
            <consortium name="Lawrence Berkeley National Laboratory"/>
            <person name="Harder C.B."/>
            <person name="Miyauchi S."/>
            <person name="Viragh M."/>
            <person name="Kuo A."/>
            <person name="Thoen E."/>
            <person name="Andreopoulos B."/>
            <person name="Lu D."/>
            <person name="Skrede I."/>
            <person name="Drula E."/>
            <person name="Henrissat B."/>
            <person name="Morin E."/>
            <person name="Kohler A."/>
            <person name="Barry K."/>
            <person name="LaButti K."/>
            <person name="Morin E."/>
            <person name="Salamov A."/>
            <person name="Lipzen A."/>
            <person name="Mereny Z."/>
            <person name="Hegedus B."/>
            <person name="Baldrian P."/>
            <person name="Stursova M."/>
            <person name="Weitz H."/>
            <person name="Taylor A."/>
            <person name="Grigoriev I.V."/>
            <person name="Nagy L.G."/>
            <person name="Martin F."/>
            <person name="Kauserud H."/>
        </authorList>
    </citation>
    <scope>NUCLEOTIDE SEQUENCE</scope>
    <source>
        <strain evidence="1">CBHHK002</strain>
    </source>
</reference>
<evidence type="ECO:0000313" key="2">
    <source>
        <dbReference type="Proteomes" id="UP001218218"/>
    </source>
</evidence>
<accession>A0AAD7EAP6</accession>
<comment type="caution">
    <text evidence="1">The sequence shown here is derived from an EMBL/GenBank/DDBJ whole genome shotgun (WGS) entry which is preliminary data.</text>
</comment>
<keyword evidence="2" id="KW-1185">Reference proteome</keyword>
<sequence length="220" mass="23715">MPKSRIRLIRLLHKLSIEQELAPIIATIPPLPFIDPLPAPVPTPLDLALPFNFGDDLAWLDNLGFMSETSQPLDASSNNISLANVVPNNNLGGTEFQFDGTGELDWLFANVIQGGGHFVAPMSQCDWNASGPDLLNPSSSTAHSHASPHIPADRCQIILPPPLHFPCPSMPHMPPHTSPSDHPAPFALSPAHSLSSSSGLPCMLNSPSFWLFHPIPFTIP</sequence>
<gene>
    <name evidence="1" type="ORF">DFH08DRAFT_975390</name>
</gene>
<name>A0AAD7EAP6_9AGAR</name>
<evidence type="ECO:0000313" key="1">
    <source>
        <dbReference type="EMBL" id="KAJ7307780.1"/>
    </source>
</evidence>
<proteinExistence type="predicted"/>
<dbReference type="AlphaFoldDB" id="A0AAD7EAP6"/>
<dbReference type="EMBL" id="JARIHO010000087">
    <property type="protein sequence ID" value="KAJ7307780.1"/>
    <property type="molecule type" value="Genomic_DNA"/>
</dbReference>